<feature type="transmembrane region" description="Helical" evidence="1">
    <location>
        <begin position="53"/>
        <end position="75"/>
    </location>
</feature>
<comment type="caution">
    <text evidence="2">The sequence shown here is derived from an EMBL/GenBank/DDBJ whole genome shotgun (WGS) entry which is preliminary data.</text>
</comment>
<evidence type="ECO:0000256" key="1">
    <source>
        <dbReference type="SAM" id="Phobius"/>
    </source>
</evidence>
<organism evidence="2 3">
    <name type="scientific">Methylobrevis pamukkalensis</name>
    <dbReference type="NCBI Taxonomy" id="1439726"/>
    <lineage>
        <taxon>Bacteria</taxon>
        <taxon>Pseudomonadati</taxon>
        <taxon>Pseudomonadota</taxon>
        <taxon>Alphaproteobacteria</taxon>
        <taxon>Hyphomicrobiales</taxon>
        <taxon>Pleomorphomonadaceae</taxon>
        <taxon>Methylobrevis</taxon>
    </lineage>
</organism>
<dbReference type="InterPro" id="IPR009935">
    <property type="entry name" value="DUF1467"/>
</dbReference>
<reference evidence="2 3" key="1">
    <citation type="submission" date="2016-07" db="EMBL/GenBank/DDBJ databases">
        <title>Draft Genome Sequence of Methylobrevis pamukkalensis PK2.</title>
        <authorList>
            <person name="Vasilenko O.V."/>
            <person name="Doronina N.V."/>
            <person name="Shmareva M.N."/>
            <person name="Tarlachkov S.V."/>
            <person name="Mustakhimov I."/>
            <person name="Trotsenko Y.A."/>
        </authorList>
    </citation>
    <scope>NUCLEOTIDE SEQUENCE [LARGE SCALE GENOMIC DNA]</scope>
    <source>
        <strain evidence="2 3">PK2</strain>
    </source>
</reference>
<feature type="transmembrane region" description="Helical" evidence="1">
    <location>
        <begin position="7"/>
        <end position="26"/>
    </location>
</feature>
<name>A0A1E3H839_9HYPH</name>
<protein>
    <submittedName>
        <fullName evidence="2">Uncharacterized protein</fullName>
    </submittedName>
</protein>
<keyword evidence="1" id="KW-0812">Transmembrane</keyword>
<dbReference type="OrthoDB" id="9804637at2"/>
<sequence length="89" mass="9798">MTIGSAIAIYFVIWWLTLFMVLPFGVRSQHDSGTIAHGTDPGAPAGVNLWKKALWTTLLSGVFFGLFLLVMNSGVTLDDLPFFRPPSDR</sequence>
<evidence type="ECO:0000313" key="2">
    <source>
        <dbReference type="EMBL" id="ODN72509.1"/>
    </source>
</evidence>
<keyword evidence="1" id="KW-0472">Membrane</keyword>
<dbReference type="AlphaFoldDB" id="A0A1E3H839"/>
<evidence type="ECO:0000313" key="3">
    <source>
        <dbReference type="Proteomes" id="UP000094622"/>
    </source>
</evidence>
<accession>A0A1E3H839</accession>
<proteinExistence type="predicted"/>
<dbReference type="EMBL" id="MCRJ01000002">
    <property type="protein sequence ID" value="ODN72509.1"/>
    <property type="molecule type" value="Genomic_DNA"/>
</dbReference>
<dbReference type="RefSeq" id="WP_069305492.1">
    <property type="nucleotide sequence ID" value="NZ_MCRJ01000002.1"/>
</dbReference>
<keyword evidence="1" id="KW-1133">Transmembrane helix</keyword>
<dbReference type="Proteomes" id="UP000094622">
    <property type="component" value="Unassembled WGS sequence"/>
</dbReference>
<keyword evidence="3" id="KW-1185">Reference proteome</keyword>
<dbReference type="Pfam" id="PF07330">
    <property type="entry name" value="DUF1467"/>
    <property type="match status" value="1"/>
</dbReference>
<gene>
    <name evidence="2" type="ORF">A6302_00255</name>
</gene>